<dbReference type="Pfam" id="PF00109">
    <property type="entry name" value="ketoacyl-synt"/>
    <property type="match status" value="1"/>
</dbReference>
<dbReference type="SUPFAM" id="SSF55048">
    <property type="entry name" value="Probable ACP-binding domain of malonyl-CoA ACP transacylase"/>
    <property type="match status" value="1"/>
</dbReference>
<dbReference type="SUPFAM" id="SSF52151">
    <property type="entry name" value="FabD/lysophospholipase-like"/>
    <property type="match status" value="1"/>
</dbReference>
<dbReference type="InterPro" id="IPR029063">
    <property type="entry name" value="SAM-dependent_MTases_sf"/>
</dbReference>
<keyword evidence="1" id="KW-0596">Phosphopantetheine</keyword>
<evidence type="ECO:0000256" key="2">
    <source>
        <dbReference type="ARBA" id="ARBA00022553"/>
    </source>
</evidence>
<dbReference type="SMART" id="SM00826">
    <property type="entry name" value="PKS_DH"/>
    <property type="match status" value="1"/>
</dbReference>
<name>A0A1P8NTL5_PESMI</name>
<dbReference type="Pfam" id="PF16197">
    <property type="entry name" value="KAsynt_C_assoc"/>
    <property type="match status" value="1"/>
</dbReference>
<dbReference type="GO" id="GO:0004312">
    <property type="term" value="F:fatty acid synthase activity"/>
    <property type="evidence" value="ECO:0007669"/>
    <property type="project" value="TreeGrafter"/>
</dbReference>
<dbReference type="SUPFAM" id="SSF53901">
    <property type="entry name" value="Thiolase-like"/>
    <property type="match status" value="1"/>
</dbReference>
<dbReference type="SUPFAM" id="SSF51735">
    <property type="entry name" value="NAD(P)-binding Rossmann-fold domains"/>
    <property type="match status" value="2"/>
</dbReference>
<dbReference type="CDD" id="cd00833">
    <property type="entry name" value="PKS"/>
    <property type="match status" value="1"/>
</dbReference>
<evidence type="ECO:0000256" key="5">
    <source>
        <dbReference type="ARBA" id="ARBA00023268"/>
    </source>
</evidence>
<feature type="domain" description="Carrier" evidence="8">
    <location>
        <begin position="2401"/>
        <end position="2478"/>
    </location>
</feature>
<dbReference type="Gene3D" id="3.40.50.150">
    <property type="entry name" value="Vaccinia Virus protein VP39"/>
    <property type="match status" value="1"/>
</dbReference>
<dbReference type="InterPro" id="IPR020843">
    <property type="entry name" value="ER"/>
</dbReference>
<dbReference type="Pfam" id="PF02801">
    <property type="entry name" value="Ketoacyl-synt_C"/>
    <property type="match status" value="1"/>
</dbReference>
<feature type="region of interest" description="N-terminal hotdog fold" evidence="6">
    <location>
        <begin position="932"/>
        <end position="1061"/>
    </location>
</feature>
<dbReference type="InterPro" id="IPR014043">
    <property type="entry name" value="Acyl_transferase_dom"/>
</dbReference>
<dbReference type="SUPFAM" id="SSF53335">
    <property type="entry name" value="S-adenosyl-L-methionine-dependent methyltransferases"/>
    <property type="match status" value="1"/>
</dbReference>
<dbReference type="SUPFAM" id="SSF47336">
    <property type="entry name" value="ACP-like"/>
    <property type="match status" value="1"/>
</dbReference>
<keyword evidence="5" id="KW-0511">Multifunctional enzyme</keyword>
<proteinExistence type="evidence at transcript level"/>
<dbReference type="CDD" id="cd05195">
    <property type="entry name" value="enoyl_red"/>
    <property type="match status" value="1"/>
</dbReference>
<dbReference type="InterPro" id="IPR009081">
    <property type="entry name" value="PP-bd_ACP"/>
</dbReference>
<dbReference type="Pfam" id="PF00550">
    <property type="entry name" value="PP-binding"/>
    <property type="match status" value="1"/>
</dbReference>
<dbReference type="GO" id="GO:0044550">
    <property type="term" value="P:secondary metabolite biosynthetic process"/>
    <property type="evidence" value="ECO:0007669"/>
    <property type="project" value="TreeGrafter"/>
</dbReference>
<dbReference type="SMART" id="SM00827">
    <property type="entry name" value="PKS_AT"/>
    <property type="match status" value="1"/>
</dbReference>
<evidence type="ECO:0000313" key="11">
    <source>
        <dbReference type="EMBL" id="APX44011.1"/>
    </source>
</evidence>
<evidence type="ECO:0000256" key="3">
    <source>
        <dbReference type="ARBA" id="ARBA00022679"/>
    </source>
</evidence>
<dbReference type="EMBL" id="KX190822">
    <property type="protein sequence ID" value="APX44011.1"/>
    <property type="molecule type" value="mRNA"/>
</dbReference>
<dbReference type="InterPro" id="IPR013968">
    <property type="entry name" value="PKS_KR"/>
</dbReference>
<dbReference type="SMART" id="SM00823">
    <property type="entry name" value="PKS_PP"/>
    <property type="match status" value="1"/>
</dbReference>
<evidence type="ECO:0000256" key="7">
    <source>
        <dbReference type="SAM" id="MobiDB-lite"/>
    </source>
</evidence>
<dbReference type="PANTHER" id="PTHR43775">
    <property type="entry name" value="FATTY ACID SYNTHASE"/>
    <property type="match status" value="1"/>
</dbReference>
<dbReference type="InterPro" id="IPR036291">
    <property type="entry name" value="NAD(P)-bd_dom_sf"/>
</dbReference>
<dbReference type="Pfam" id="PF21089">
    <property type="entry name" value="PKS_DH_N"/>
    <property type="match status" value="1"/>
</dbReference>
<dbReference type="InterPro" id="IPR016035">
    <property type="entry name" value="Acyl_Trfase/lysoPLipase"/>
</dbReference>
<dbReference type="InterPro" id="IPR020807">
    <property type="entry name" value="PKS_DH"/>
</dbReference>
<gene>
    <name evidence="11" type="primary">pks40</name>
</gene>
<dbReference type="GO" id="GO:0016491">
    <property type="term" value="F:oxidoreductase activity"/>
    <property type="evidence" value="ECO:0007669"/>
    <property type="project" value="UniProtKB-KW"/>
</dbReference>
<dbReference type="InterPro" id="IPR036736">
    <property type="entry name" value="ACP-like_sf"/>
</dbReference>
<dbReference type="InterPro" id="IPR016036">
    <property type="entry name" value="Malonyl_transacylase_ACP-bd"/>
</dbReference>
<feature type="region of interest" description="Disordered" evidence="7">
    <location>
        <begin position="26"/>
        <end position="45"/>
    </location>
</feature>
<keyword evidence="4" id="KW-0560">Oxidoreductase</keyword>
<dbReference type="Gene3D" id="3.40.47.10">
    <property type="match status" value="1"/>
</dbReference>
<dbReference type="InterPro" id="IPR050091">
    <property type="entry name" value="PKS_NRPS_Biosynth_Enz"/>
</dbReference>
<dbReference type="GO" id="GO:0031177">
    <property type="term" value="F:phosphopantetheine binding"/>
    <property type="evidence" value="ECO:0007669"/>
    <property type="project" value="InterPro"/>
</dbReference>
<dbReference type="Gene3D" id="3.40.50.720">
    <property type="entry name" value="NAD(P)-binding Rossmann-like Domain"/>
    <property type="match status" value="2"/>
</dbReference>
<evidence type="ECO:0000259" key="10">
    <source>
        <dbReference type="PROSITE" id="PS52019"/>
    </source>
</evidence>
<feature type="active site" description="Proton acceptor; for dehydratase activity" evidence="6">
    <location>
        <position position="964"/>
    </location>
</feature>
<dbReference type="InterPro" id="IPR020806">
    <property type="entry name" value="PKS_PP-bd"/>
</dbReference>
<dbReference type="Pfam" id="PF14765">
    <property type="entry name" value="PS-DH"/>
    <property type="match status" value="1"/>
</dbReference>
<dbReference type="SUPFAM" id="SSF50129">
    <property type="entry name" value="GroES-like"/>
    <property type="match status" value="1"/>
</dbReference>
<dbReference type="Gene3D" id="3.90.180.10">
    <property type="entry name" value="Medium-chain alcohol dehydrogenases, catalytic domain"/>
    <property type="match status" value="1"/>
</dbReference>
<dbReference type="Pfam" id="PF08659">
    <property type="entry name" value="KR"/>
    <property type="match status" value="1"/>
</dbReference>
<evidence type="ECO:0000256" key="6">
    <source>
        <dbReference type="PROSITE-ProRule" id="PRU01363"/>
    </source>
</evidence>
<feature type="region of interest" description="C-terminal hotdog fold" evidence="6">
    <location>
        <begin position="1072"/>
        <end position="1216"/>
    </location>
</feature>
<dbReference type="Gene3D" id="3.10.129.110">
    <property type="entry name" value="Polyketide synthase dehydratase"/>
    <property type="match status" value="1"/>
</dbReference>
<dbReference type="InterPro" id="IPR049551">
    <property type="entry name" value="PKS_DH_C"/>
</dbReference>
<organism evidence="11">
    <name type="scientific">Pestalotiopsis microspora</name>
    <dbReference type="NCBI Taxonomy" id="85828"/>
    <lineage>
        <taxon>Eukaryota</taxon>
        <taxon>Fungi</taxon>
        <taxon>Dikarya</taxon>
        <taxon>Ascomycota</taxon>
        <taxon>Pezizomycotina</taxon>
        <taxon>Sordariomycetes</taxon>
        <taxon>Xylariomycetidae</taxon>
        <taxon>Amphisphaeriales</taxon>
        <taxon>Sporocadaceae</taxon>
        <taxon>Pestalotiopsis</taxon>
    </lineage>
</organism>
<dbReference type="InterPro" id="IPR042104">
    <property type="entry name" value="PKS_dehydratase_sf"/>
</dbReference>
<dbReference type="PROSITE" id="PS50075">
    <property type="entry name" value="CARRIER"/>
    <property type="match status" value="1"/>
</dbReference>
<reference evidence="11" key="1">
    <citation type="submission" date="2016-05" db="EMBL/GenBank/DDBJ databases">
        <authorList>
            <person name="Lavstsen T."/>
            <person name="Jespersen J.S."/>
        </authorList>
    </citation>
    <scope>NUCLEOTIDE SEQUENCE</scope>
    <source>
        <strain evidence="11">NK17</strain>
    </source>
</reference>
<dbReference type="GO" id="GO:0006633">
    <property type="term" value="P:fatty acid biosynthetic process"/>
    <property type="evidence" value="ECO:0007669"/>
    <property type="project" value="TreeGrafter"/>
</dbReference>
<dbReference type="InterPro" id="IPR011032">
    <property type="entry name" value="GroES-like_sf"/>
</dbReference>
<keyword evidence="2" id="KW-0597">Phosphoprotein</keyword>
<dbReference type="InterPro" id="IPR057326">
    <property type="entry name" value="KR_dom"/>
</dbReference>
<keyword evidence="3" id="KW-0808">Transferase</keyword>
<dbReference type="SMART" id="SM00829">
    <property type="entry name" value="PKS_ER"/>
    <property type="match status" value="1"/>
</dbReference>
<dbReference type="InterPro" id="IPR016039">
    <property type="entry name" value="Thiolase-like"/>
</dbReference>
<dbReference type="InterPro" id="IPR001227">
    <property type="entry name" value="Ac_transferase_dom_sf"/>
</dbReference>
<dbReference type="Gene3D" id="1.10.1200.10">
    <property type="entry name" value="ACP-like"/>
    <property type="match status" value="1"/>
</dbReference>
<evidence type="ECO:0000259" key="9">
    <source>
        <dbReference type="PROSITE" id="PS52004"/>
    </source>
</evidence>
<sequence length="2484" mass="269970">MTFNTGDLQGSTVAHHSGDYLEASDTTLDESHTNPHLNGAINGDSRTETTYEPIAICGMACRLPGGISSPQELWEFLISKRDAKSKVPSSRYNVDAYYSPVDKPGAVKTPYGYFLDGDLSRFDSSFFSMSPMELERCDPQQRLLLEVAHECTEDAGEVNYRSRPIGVYIGNFGEDWNDMLEKEPQQYGVYRLAGSGDFALANRLSYEMNLQGPSMTIRTACSASLTGLNEACLAISRGDCESAIVGGVSVILTPSTTIKLSEQGVLSPDGSCKSFSADANGYARAEAANAVFIKSLKAAIRDGNPIRAVIRGTAVNSDGKTPGMSYPGVDSQETLIRRAYQIAGLKDYSKTAFVECHGTGTLVGDPIETTAVARVFGSAGVYIGSVKPNVGHSEGASGLTSVIKAVLALEHRTIPPNIKFSSPNPNIPFESARLQVPIESTPWPVSKEERVSVNSFGIGGANAHVILDSAASHGISIELEEAADKPQLLLYSSKSQASLKEIIHNYESYMIKHPERMEDLAYTLVNKREHLPYRAFVVASRDQPGNPSPPAKPTATGNLVMVFTGQGAQWPQMGRDLLRNSPVFRASIKTLDQHLKAIKDAPPSWNIETELRKPAKSSRLHEAELSQPLCTAIQIALVDALAAVGIVPVAVVGHSSGEIAGAYAAGALSAEEAITASFYRGVVAKQQTRAGAMAAIGLSWKDTKPFLVAGVGIACENSPKSVTISGDADKVQAVVAHIQESAPNVLARLLKVDKAYHSYHMAEVGPAYYQLVGGANKSGRPPHKLFFSSVTGGLLTEREHLDARYFQRNLESPVLFNTAIKSILNHSIGQNAIFLEIGPHSALAGPIRQTLSEASKSAPYISTMLRGQSGTETLLSSIGNLYTLHVPLDLRALKPEGNCLADLPRYPWARSAQYWHETRVSKEWRQRKFRHHNLLGVRVLESSDIEPVWRNLLHLDNAPWIRDHKVSDEVVFPFAAYVSIAGEAVRQSTGIESGFKVQNMSVSAALVLKEGAPVELVTSLRPSTIGSPSANQWYSFTVSSHNGQTWVKHCTGEVCALNEARNSPPAAIPDLPRLLDQRRWHEATVRRGGLNFGPSFRRWDSVRASTVGDRLATGIIKKMELGDEDSHHIHPSIIDSALQLLVVAAGRGLSLNFRTNLAVGVGSMSIYRCTESLTASVQAEPHVSGMGGHGVCISGNSTVLEMSDVKLVKLEDPEAEDPHAAGRLVWKPSVDFLPAHTLFSREHDLSKITAQLERLFDLCIRYSRRALAGIDINTPLNGYFRDWILAEATDSALQQPNSGEKISEVVFGQIEDEVKRLSNTPAADQAQAMLLICTSLEDIIHGRKDISTLEEDEVIQKTRTYTEGSDPTAFIRSLAHSKPNLAVLDLRVNAQSNARTTLQELGKLYSVYTIASTSADHLAKAKESLQGFERLEFMTLNVEQNLEDQGFTDRKYDLVITTNFQGQTSSLSGGLHGILGLLKSNGRLLLDEILPSAKWINYVLGVFPYWWSRSYDRKHALKPRLSLSEWESELLAAGFGKPEVVLHETEASEALAATIVVKAARHVSAPRRITLLHAGSIENVDILSRALQARGYEVDLCALGGDIPTDQDIVSLLDQADSFFKNLDGDTFKQLQTVVARLNPGRSIFWITPVISTQCRDPGYASVLGFARVLRSEVGLDFAVCQTDKDVAAGDDSVLAVLDKFLRRDRSDDFRAEAEYMVLDGVVHVGRFYPFVLADATLVSSPEDRVVLYPGKHGQLREPSWRYSPRESLAPDAVEIEVYSAGLTERDTTISTTANASPNSGPRFGLVGGGVVRQAGETVKNFKAGDTVIFWHSGALASVKAVPEELCARIPFELDLDEAIKIVYSYVLAFYALYNIGGLERHQSVLIHGAPGLVGFAALDTALTNGSATYLVSISKDGVRSTNLPPNMSPENISSSEEGSVIEDILRKTAGRGVDLVLDLYPGKSFDPENRCLAPFGRRLSFASGHRGTSTSSVCAYDLNRTFHSIDVEHIVAEQPDKIHRLMQSVLARFRKGSISHIEFTDMARIVSSSAAAITDAFQQIREGFNGELSLVKLRQSEGTLSLTRQEIALRRIEPVFDSGASYLLIGGLGGLGRSISLWMVELGARHLIYLSRSAGSRPEDGKFVRELESMGCEATLVQGDVTKTVDVQRAVEAAKYPLKGVMQMSIVLRDIALRDMSWDDWESAVSPKVEGTWALHNAVVNAGLCLDFLILFSAISGLIGQPGQANYASANTFLDAFCQYRRDLGQPASVVQIGPVEDVGVIANDASLLSQLRSSGLHLLREQEVIDAIALAILSSSPEPPNSKMDQASGVADMSSFVLGLRSTLPLKSAENRCVWRWDPRMASYHNGTSAGSGGKTASNELGDFLAAARTDAELLKTSAAAQLLATEIGHKVLELLIKPEEDLNLQIGLTSMGLDSLVAIEVRTWWKQAFGLDVTVLELLSVGTLEMLGRHAAKRILEAWHS</sequence>
<protein>
    <submittedName>
        <fullName evidence="11">Polyketide synthase</fullName>
    </submittedName>
</protein>
<dbReference type="Gene3D" id="3.40.366.10">
    <property type="entry name" value="Malonyl-Coenzyme A Acyl Carrier Protein, domain 2"/>
    <property type="match status" value="1"/>
</dbReference>
<evidence type="ECO:0000256" key="4">
    <source>
        <dbReference type="ARBA" id="ARBA00023002"/>
    </source>
</evidence>
<evidence type="ECO:0000259" key="8">
    <source>
        <dbReference type="PROSITE" id="PS50075"/>
    </source>
</evidence>
<dbReference type="SMART" id="SM00825">
    <property type="entry name" value="PKS_KS"/>
    <property type="match status" value="1"/>
</dbReference>
<feature type="domain" description="PKS/mFAS DH" evidence="10">
    <location>
        <begin position="932"/>
        <end position="1216"/>
    </location>
</feature>
<dbReference type="InterPro" id="IPR032821">
    <property type="entry name" value="PKS_assoc"/>
</dbReference>
<feature type="active site" description="Proton donor; for dehydratase activity" evidence="6">
    <location>
        <position position="1135"/>
    </location>
</feature>
<dbReference type="PANTHER" id="PTHR43775:SF28">
    <property type="entry name" value="SYNTHASE, PUTATIVE-RELATED"/>
    <property type="match status" value="1"/>
</dbReference>
<dbReference type="InterPro" id="IPR049552">
    <property type="entry name" value="PKS_DH_N"/>
</dbReference>
<dbReference type="PROSITE" id="PS52019">
    <property type="entry name" value="PKS_MFAS_DH"/>
    <property type="match status" value="1"/>
</dbReference>
<dbReference type="InterPro" id="IPR020841">
    <property type="entry name" value="PKS_Beta-ketoAc_synthase_dom"/>
</dbReference>
<dbReference type="PROSITE" id="PS52004">
    <property type="entry name" value="KS3_2"/>
    <property type="match status" value="1"/>
</dbReference>
<accession>A0A1P8NTL5</accession>
<feature type="domain" description="Ketosynthase family 3 (KS3)" evidence="9">
    <location>
        <begin position="51"/>
        <end position="469"/>
    </location>
</feature>
<dbReference type="InterPro" id="IPR049900">
    <property type="entry name" value="PKS_mFAS_DH"/>
</dbReference>
<dbReference type="InterPro" id="IPR014031">
    <property type="entry name" value="Ketoacyl_synth_C"/>
</dbReference>
<dbReference type="SMART" id="SM00822">
    <property type="entry name" value="PKS_KR"/>
    <property type="match status" value="1"/>
</dbReference>
<dbReference type="CDD" id="cd05274">
    <property type="entry name" value="KR_FAS_SDR_x"/>
    <property type="match status" value="1"/>
</dbReference>
<dbReference type="Pfam" id="PF00698">
    <property type="entry name" value="Acyl_transf_1"/>
    <property type="match status" value="1"/>
</dbReference>
<dbReference type="InterPro" id="IPR014030">
    <property type="entry name" value="Ketoacyl_synth_N"/>
</dbReference>
<evidence type="ECO:0000256" key="1">
    <source>
        <dbReference type="ARBA" id="ARBA00022450"/>
    </source>
</evidence>